<gene>
    <name evidence="1" type="ORF">OTK00_000117</name>
</gene>
<sequence length="45" mass="5274">MIKFKKQALLKLYIRVKKYTSKITTPSRLTEMKDALIFVKAMAIL</sequence>
<keyword evidence="2" id="KW-1185">Reference proteome</keyword>
<accession>A0ABY7BN24</accession>
<evidence type="ECO:0000313" key="1">
    <source>
        <dbReference type="EMBL" id="WAM33974.1"/>
    </source>
</evidence>
<organism evidence="1 2">
    <name type="scientific">Caldicellulosiruptor morganii</name>
    <dbReference type="NCBI Taxonomy" id="1387555"/>
    <lineage>
        <taxon>Bacteria</taxon>
        <taxon>Bacillati</taxon>
        <taxon>Bacillota</taxon>
        <taxon>Bacillota incertae sedis</taxon>
        <taxon>Caldicellulosiruptorales</taxon>
        <taxon>Caldicellulosiruptoraceae</taxon>
        <taxon>Caldicellulosiruptor</taxon>
    </lineage>
</organism>
<dbReference type="EMBL" id="CP113865">
    <property type="protein sequence ID" value="WAM33974.1"/>
    <property type="molecule type" value="Genomic_DNA"/>
</dbReference>
<dbReference type="Proteomes" id="UP001164909">
    <property type="component" value="Chromosome"/>
</dbReference>
<dbReference type="RefSeq" id="WP_157840993.1">
    <property type="nucleotide sequence ID" value="NZ_CP113865.1"/>
</dbReference>
<proteinExistence type="predicted"/>
<name>A0ABY7BN24_9FIRM</name>
<reference evidence="1" key="1">
    <citation type="submission" date="2022-12" db="EMBL/GenBank/DDBJ databases">
        <authorList>
            <person name="Bing R.G."/>
            <person name="Willard D.J."/>
            <person name="Manesh M.J.H."/>
            <person name="Laemthong T."/>
            <person name="Crosby J.R."/>
            <person name="Kelly R.M."/>
        </authorList>
    </citation>
    <scope>NUCLEOTIDE SEQUENCE</scope>
    <source>
        <strain evidence="1">DSM 8990</strain>
    </source>
</reference>
<evidence type="ECO:0000313" key="2">
    <source>
        <dbReference type="Proteomes" id="UP001164909"/>
    </source>
</evidence>
<protein>
    <submittedName>
        <fullName evidence="1">Uncharacterized protein</fullName>
    </submittedName>
</protein>